<evidence type="ECO:0000313" key="2">
    <source>
        <dbReference type="Proteomes" id="UP000299102"/>
    </source>
</evidence>
<organism evidence="1 2">
    <name type="scientific">Eumeta variegata</name>
    <name type="common">Bagworm moth</name>
    <name type="synonym">Eumeta japonica</name>
    <dbReference type="NCBI Taxonomy" id="151549"/>
    <lineage>
        <taxon>Eukaryota</taxon>
        <taxon>Metazoa</taxon>
        <taxon>Ecdysozoa</taxon>
        <taxon>Arthropoda</taxon>
        <taxon>Hexapoda</taxon>
        <taxon>Insecta</taxon>
        <taxon>Pterygota</taxon>
        <taxon>Neoptera</taxon>
        <taxon>Endopterygota</taxon>
        <taxon>Lepidoptera</taxon>
        <taxon>Glossata</taxon>
        <taxon>Ditrysia</taxon>
        <taxon>Tineoidea</taxon>
        <taxon>Psychidae</taxon>
        <taxon>Oiketicinae</taxon>
        <taxon>Eumeta</taxon>
    </lineage>
</organism>
<reference evidence="1 2" key="1">
    <citation type="journal article" date="2019" name="Commun. Biol.">
        <title>The bagworm genome reveals a unique fibroin gene that provides high tensile strength.</title>
        <authorList>
            <person name="Kono N."/>
            <person name="Nakamura H."/>
            <person name="Ohtoshi R."/>
            <person name="Tomita M."/>
            <person name="Numata K."/>
            <person name="Arakawa K."/>
        </authorList>
    </citation>
    <scope>NUCLEOTIDE SEQUENCE [LARGE SCALE GENOMIC DNA]</scope>
</reference>
<dbReference type="Proteomes" id="UP000299102">
    <property type="component" value="Unassembled WGS sequence"/>
</dbReference>
<evidence type="ECO:0000313" key="1">
    <source>
        <dbReference type="EMBL" id="GBP52602.1"/>
    </source>
</evidence>
<dbReference type="EMBL" id="BGZK01000606">
    <property type="protein sequence ID" value="GBP52602.1"/>
    <property type="molecule type" value="Genomic_DNA"/>
</dbReference>
<gene>
    <name evidence="1" type="ORF">EVAR_35792_1</name>
</gene>
<proteinExistence type="predicted"/>
<sequence length="91" mass="10008">MGGTAPAANLIYATATRALLSLPLSSPVLPHVTFGNHLDASGKTTNSDLELKNFAQADNEDVGKKTDVLDDQRWYTRHVQESQYFTSCKMH</sequence>
<comment type="caution">
    <text evidence="1">The sequence shown here is derived from an EMBL/GenBank/DDBJ whole genome shotgun (WGS) entry which is preliminary data.</text>
</comment>
<protein>
    <submittedName>
        <fullName evidence="1">Uncharacterized protein</fullName>
    </submittedName>
</protein>
<keyword evidence="2" id="KW-1185">Reference proteome</keyword>
<accession>A0A4C1WQ04</accession>
<dbReference type="AlphaFoldDB" id="A0A4C1WQ04"/>
<name>A0A4C1WQ04_EUMVA</name>